<evidence type="ECO:0008006" key="4">
    <source>
        <dbReference type="Google" id="ProtNLM"/>
    </source>
</evidence>
<reference evidence="3" key="2">
    <citation type="submission" date="2013-04" db="EMBL/GenBank/DDBJ databases">
        <title>The genome sequence of the maize-pathogen Clavibacter michiganensis subsp. nebraskensis.</title>
        <authorList>
            <person name="Gartemann K.H."/>
            <person name="Blom J."/>
            <person name="Dreiseikelmann B."/>
            <person name="Fluegel M."/>
            <person name="Jaenicke S."/>
            <person name="Linke B."/>
            <person name="Sczcepanowski R."/>
            <person name="Wittmann J."/>
            <person name="Goesmann A."/>
            <person name="Puehler A."/>
            <person name="Eichenlaub R."/>
            <person name="Rueckert C."/>
        </authorList>
    </citation>
    <scope>NUCLEOTIDE SEQUENCE [LARGE SCALE GENOMIC DNA]</scope>
    <source>
        <strain evidence="3">NCPPB 2581</strain>
    </source>
</reference>
<evidence type="ECO:0000256" key="1">
    <source>
        <dbReference type="SAM" id="MobiDB-lite"/>
    </source>
</evidence>
<evidence type="ECO:0000313" key="3">
    <source>
        <dbReference type="Proteomes" id="UP000012170"/>
    </source>
</evidence>
<dbReference type="AlphaFoldDB" id="A0AAI9EJW6"/>
<feature type="compositionally biased region" description="Basic and acidic residues" evidence="1">
    <location>
        <begin position="42"/>
        <end position="52"/>
    </location>
</feature>
<feature type="compositionally biased region" description="Basic and acidic residues" evidence="1">
    <location>
        <begin position="12"/>
        <end position="34"/>
    </location>
</feature>
<dbReference type="KEGG" id="cmc:CMN_01090"/>
<proteinExistence type="predicted"/>
<organism evidence="2 3">
    <name type="scientific">Clavibacter nebraskensis NCPPB 2581</name>
    <dbReference type="NCBI Taxonomy" id="1097677"/>
    <lineage>
        <taxon>Bacteria</taxon>
        <taxon>Bacillati</taxon>
        <taxon>Actinomycetota</taxon>
        <taxon>Actinomycetes</taxon>
        <taxon>Micrococcales</taxon>
        <taxon>Microbacteriaceae</taxon>
        <taxon>Clavibacter</taxon>
    </lineage>
</organism>
<feature type="region of interest" description="Disordered" evidence="1">
    <location>
        <begin position="1"/>
        <end position="81"/>
    </location>
</feature>
<dbReference type="EMBL" id="HE614873">
    <property type="protein sequence ID" value="CCE75042.1"/>
    <property type="molecule type" value="Genomic_DNA"/>
</dbReference>
<name>A0AAI9EJW6_9MICO</name>
<accession>A0AAI9EJW6</accession>
<protein>
    <recommendedName>
        <fullName evidence="4">Multidrug transporter</fullName>
    </recommendedName>
</protein>
<sequence length="81" mass="8757">MDGTRGAAMQQEQHEDQGHGEARDADFAEKRHEQLTTAPKAVESDAAPRIDVTEEEGGVTRIDVAETASVRPGRTTPARES</sequence>
<dbReference type="Proteomes" id="UP000012170">
    <property type="component" value="Chromosome"/>
</dbReference>
<gene>
    <name evidence="2" type="ORF">CMN_01090</name>
</gene>
<reference evidence="2 3" key="1">
    <citation type="submission" date="2011-11" db="EMBL/GenBank/DDBJ databases">
        <authorList>
            <person name="Gartemann K."/>
        </authorList>
    </citation>
    <scope>NUCLEOTIDE SEQUENCE [LARGE SCALE GENOMIC DNA]</scope>
    <source>
        <strain evidence="3">NCPPB 2581</strain>
    </source>
</reference>
<evidence type="ECO:0000313" key="2">
    <source>
        <dbReference type="EMBL" id="CCE75042.1"/>
    </source>
</evidence>